<proteinExistence type="predicted"/>
<feature type="transmembrane region" description="Helical" evidence="1">
    <location>
        <begin position="38"/>
        <end position="58"/>
    </location>
</feature>
<dbReference type="EMBL" id="JAVDXZ010000001">
    <property type="protein sequence ID" value="MDR7328679.1"/>
    <property type="molecule type" value="Genomic_DNA"/>
</dbReference>
<protein>
    <submittedName>
        <fullName evidence="2">Uncharacterized protein</fullName>
    </submittedName>
</protein>
<evidence type="ECO:0000313" key="2">
    <source>
        <dbReference type="EMBL" id="MDR7328679.1"/>
    </source>
</evidence>
<reference evidence="2" key="1">
    <citation type="submission" date="2023-07" db="EMBL/GenBank/DDBJ databases">
        <title>Sequencing the genomes of 1000 actinobacteria strains.</title>
        <authorList>
            <person name="Klenk H.-P."/>
        </authorList>
    </citation>
    <scope>NUCLEOTIDE SEQUENCE</scope>
    <source>
        <strain evidence="2">DSM 107476</strain>
    </source>
</reference>
<sequence>MSSNRSGGSGCAMILVGVLVVGAILWGVAIVLNVLGVLLLVAAPVAGLVLIGYGWNGVRRSTKVQRRTGELQALAADARRDLSDVQIELDYLVMTKGIGTPLTDAEQADLLRLRARVQATKELLNAATTPHHVRDSVTDAERLRLQARRFLS</sequence>
<comment type="caution">
    <text evidence="2">The sequence shown here is derived from an EMBL/GenBank/DDBJ whole genome shotgun (WGS) entry which is preliminary data.</text>
</comment>
<name>A0ABU1ZUT1_9CORY</name>
<keyword evidence="1" id="KW-1133">Transmembrane helix</keyword>
<evidence type="ECO:0000256" key="1">
    <source>
        <dbReference type="SAM" id="Phobius"/>
    </source>
</evidence>
<keyword evidence="1" id="KW-0812">Transmembrane</keyword>
<organism evidence="2 3">
    <name type="scientific">Corynebacterium guangdongense</name>
    <dbReference type="NCBI Taxonomy" id="1783348"/>
    <lineage>
        <taxon>Bacteria</taxon>
        <taxon>Bacillati</taxon>
        <taxon>Actinomycetota</taxon>
        <taxon>Actinomycetes</taxon>
        <taxon>Mycobacteriales</taxon>
        <taxon>Corynebacteriaceae</taxon>
        <taxon>Corynebacterium</taxon>
    </lineage>
</organism>
<keyword evidence="3" id="KW-1185">Reference proteome</keyword>
<gene>
    <name evidence="2" type="ORF">J2S39_000355</name>
</gene>
<dbReference type="RefSeq" id="WP_290197682.1">
    <property type="nucleotide sequence ID" value="NZ_CP047654.1"/>
</dbReference>
<evidence type="ECO:0000313" key="3">
    <source>
        <dbReference type="Proteomes" id="UP001180840"/>
    </source>
</evidence>
<keyword evidence="1" id="KW-0472">Membrane</keyword>
<accession>A0ABU1ZUT1</accession>
<dbReference type="Proteomes" id="UP001180840">
    <property type="component" value="Unassembled WGS sequence"/>
</dbReference>
<feature type="transmembrane region" description="Helical" evidence="1">
    <location>
        <begin position="12"/>
        <end position="32"/>
    </location>
</feature>